<protein>
    <submittedName>
        <fullName evidence="1 3">Uncharacterized protein</fullName>
    </submittedName>
</protein>
<name>A0A0R3TKK9_RODNA</name>
<keyword evidence="2" id="KW-1185">Reference proteome</keyword>
<dbReference type="AlphaFoldDB" id="A0A0R3TKK9"/>
<reference evidence="3" key="1">
    <citation type="submission" date="2017-02" db="UniProtKB">
        <authorList>
            <consortium name="WormBaseParasite"/>
        </authorList>
    </citation>
    <scope>IDENTIFICATION</scope>
</reference>
<proteinExistence type="predicted"/>
<evidence type="ECO:0000313" key="1">
    <source>
        <dbReference type="EMBL" id="VDO03577.1"/>
    </source>
</evidence>
<evidence type="ECO:0000313" key="2">
    <source>
        <dbReference type="Proteomes" id="UP000278807"/>
    </source>
</evidence>
<gene>
    <name evidence="1" type="ORF">HNAJ_LOCUS7717</name>
</gene>
<reference evidence="1 2" key="2">
    <citation type="submission" date="2018-11" db="EMBL/GenBank/DDBJ databases">
        <authorList>
            <consortium name="Pathogen Informatics"/>
        </authorList>
    </citation>
    <scope>NUCLEOTIDE SEQUENCE [LARGE SCALE GENOMIC DNA]</scope>
</reference>
<dbReference type="OrthoDB" id="10471866at2759"/>
<evidence type="ECO:0000313" key="3">
    <source>
        <dbReference type="WBParaSite" id="HNAJ_0000772101-mRNA-1"/>
    </source>
</evidence>
<organism evidence="3">
    <name type="scientific">Rodentolepis nana</name>
    <name type="common">Dwarf tapeworm</name>
    <name type="synonym">Hymenolepis nana</name>
    <dbReference type="NCBI Taxonomy" id="102285"/>
    <lineage>
        <taxon>Eukaryota</taxon>
        <taxon>Metazoa</taxon>
        <taxon>Spiralia</taxon>
        <taxon>Lophotrochozoa</taxon>
        <taxon>Platyhelminthes</taxon>
        <taxon>Cestoda</taxon>
        <taxon>Eucestoda</taxon>
        <taxon>Cyclophyllidea</taxon>
        <taxon>Hymenolepididae</taxon>
        <taxon>Rodentolepis</taxon>
    </lineage>
</organism>
<dbReference type="WBParaSite" id="HNAJ_0000772101-mRNA-1">
    <property type="protein sequence ID" value="HNAJ_0000772101-mRNA-1"/>
    <property type="gene ID" value="HNAJ_0000772101"/>
</dbReference>
<accession>A0A0R3TKK9</accession>
<dbReference type="Proteomes" id="UP000278807">
    <property type="component" value="Unassembled WGS sequence"/>
</dbReference>
<sequence length="92" mass="10643">MGSAESTFIKLTWRWVQSDHEGSGSRWRLTIALRCVEACDELKMGLLGRIVFESGEAFGPSLNNIKRISRLLSNKSPLRLRLYWHVLNDNFY</sequence>
<dbReference type="EMBL" id="UZAE01012113">
    <property type="protein sequence ID" value="VDO03577.1"/>
    <property type="molecule type" value="Genomic_DNA"/>
</dbReference>